<evidence type="ECO:0000313" key="2">
    <source>
        <dbReference type="Proteomes" id="UP000198481"/>
    </source>
</evidence>
<proteinExistence type="predicted"/>
<accession>A0A1H2AJ49</accession>
<organism evidence="1 2">
    <name type="scientific">Pseudomonas prosekii</name>
    <dbReference type="NCBI Taxonomy" id="1148509"/>
    <lineage>
        <taxon>Bacteria</taxon>
        <taxon>Pseudomonadati</taxon>
        <taxon>Pseudomonadota</taxon>
        <taxon>Gammaproteobacteria</taxon>
        <taxon>Pseudomonadales</taxon>
        <taxon>Pseudomonadaceae</taxon>
        <taxon>Pseudomonas</taxon>
    </lineage>
</organism>
<reference evidence="1 2" key="1">
    <citation type="submission" date="2016-10" db="EMBL/GenBank/DDBJ databases">
        <authorList>
            <person name="de Groot N.N."/>
        </authorList>
    </citation>
    <scope>NUCLEOTIDE SEQUENCE [LARGE SCALE GENOMIC DNA]</scope>
    <source>
        <strain evidence="1 2">LMG 26867</strain>
    </source>
</reference>
<name>A0A1H2AJ49_9PSED</name>
<evidence type="ECO:0000313" key="1">
    <source>
        <dbReference type="EMBL" id="SDT45782.1"/>
    </source>
</evidence>
<dbReference type="EMBL" id="LT629762">
    <property type="protein sequence ID" value="SDT45782.1"/>
    <property type="molecule type" value="Genomic_DNA"/>
</dbReference>
<sequence>MGQNLVNSAAQKFQLDNVCRDNYVPPAPSSDRL</sequence>
<protein>
    <submittedName>
        <fullName evidence="1">Uncharacterized protein</fullName>
    </submittedName>
</protein>
<dbReference type="AlphaFoldDB" id="A0A1H2AJ49"/>
<dbReference type="Proteomes" id="UP000198481">
    <property type="component" value="Chromosome I"/>
</dbReference>
<gene>
    <name evidence="1" type="ORF">SAMN05216222_4488</name>
</gene>
<dbReference type="STRING" id="1148509.SAMN05216222_4488"/>